<comment type="similarity">
    <text evidence="1 4">Belongs to the carbamate kinase family.</text>
</comment>
<dbReference type="PANTHER" id="PTHR30409:SF1">
    <property type="entry name" value="CARBAMATE KINASE-RELATED"/>
    <property type="match status" value="1"/>
</dbReference>
<proteinExistence type="inferred from homology"/>
<evidence type="ECO:0000256" key="4">
    <source>
        <dbReference type="PIRNR" id="PIRNR000723"/>
    </source>
</evidence>
<keyword evidence="2 4" id="KW-0808">Transferase</keyword>
<evidence type="ECO:0000259" key="5">
    <source>
        <dbReference type="Pfam" id="PF00696"/>
    </source>
</evidence>
<keyword evidence="7" id="KW-1185">Reference proteome</keyword>
<dbReference type="OrthoDB" id="9766717at2"/>
<accession>A0A5C6CEY0</accession>
<dbReference type="RefSeq" id="WP_146452423.1">
    <property type="nucleotide sequence ID" value="NZ_SJPS01000007.1"/>
</dbReference>
<evidence type="ECO:0000256" key="2">
    <source>
        <dbReference type="ARBA" id="ARBA00022679"/>
    </source>
</evidence>
<dbReference type="AlphaFoldDB" id="A0A5C6CEY0"/>
<dbReference type="PRINTS" id="PR01469">
    <property type="entry name" value="CARBMTKINASE"/>
</dbReference>
<dbReference type="NCBIfam" id="NF009007">
    <property type="entry name" value="PRK12352.1"/>
    <property type="match status" value="1"/>
</dbReference>
<reference evidence="6 7" key="1">
    <citation type="submission" date="2019-02" db="EMBL/GenBank/DDBJ databases">
        <title>Deep-cultivation of Planctomycetes and their phenomic and genomic characterization uncovers novel biology.</title>
        <authorList>
            <person name="Wiegand S."/>
            <person name="Jogler M."/>
            <person name="Boedeker C."/>
            <person name="Pinto D."/>
            <person name="Vollmers J."/>
            <person name="Rivas-Marin E."/>
            <person name="Kohn T."/>
            <person name="Peeters S.H."/>
            <person name="Heuer A."/>
            <person name="Rast P."/>
            <person name="Oberbeckmann S."/>
            <person name="Bunk B."/>
            <person name="Jeske O."/>
            <person name="Meyerdierks A."/>
            <person name="Storesund J.E."/>
            <person name="Kallscheuer N."/>
            <person name="Luecker S."/>
            <person name="Lage O.M."/>
            <person name="Pohl T."/>
            <person name="Merkel B.J."/>
            <person name="Hornburger P."/>
            <person name="Mueller R.-W."/>
            <person name="Bruemmer F."/>
            <person name="Labrenz M."/>
            <person name="Spormann A.M."/>
            <person name="Op Den Camp H."/>
            <person name="Overmann J."/>
            <person name="Amann R."/>
            <person name="Jetten M.S.M."/>
            <person name="Mascher T."/>
            <person name="Medema M.H."/>
            <person name="Devos D.P."/>
            <person name="Kaster A.-K."/>
            <person name="Ovreas L."/>
            <person name="Rohde M."/>
            <person name="Galperin M.Y."/>
            <person name="Jogler C."/>
        </authorList>
    </citation>
    <scope>NUCLEOTIDE SEQUENCE [LARGE SCALE GENOMIC DNA]</scope>
    <source>
        <strain evidence="6 7">Pla144</strain>
    </source>
</reference>
<dbReference type="PIRSF" id="PIRSF000723">
    <property type="entry name" value="Carbamate_kin"/>
    <property type="match status" value="1"/>
</dbReference>
<dbReference type="PANTHER" id="PTHR30409">
    <property type="entry name" value="CARBAMATE KINASE"/>
    <property type="match status" value="1"/>
</dbReference>
<sequence>MPSVTPQKLVIALGGNAISVPGEQGNIDEQFAHTRQTARILVDAFLAGYQPILTHGNGPQVGNILRRVELARHELYTIPLELCVADTQAGMGYMIAQCLMNELAERGQPRQVTTLVTSVLVDGQDPAFENPTKPIGPKLVRAVAEAHREIDGWKVRELEDGSFRRIVSSPRPLEILELPTIRQLVEADELVICCGGGGIPICRDARGQLSGAAAVIDKDLTSSLLARELGVGALVILTGVEHVSLNFGKPNEKPLREITISDANEYLNAGHFGSGSMRPKVEAAIDFVTHATQANPVAVIGHLDCLTDLLAGRSGTRITA</sequence>
<evidence type="ECO:0000313" key="6">
    <source>
        <dbReference type="EMBL" id="TWU22662.1"/>
    </source>
</evidence>
<keyword evidence="3 4" id="KW-0418">Kinase</keyword>
<comment type="caution">
    <text evidence="6">The sequence shown here is derived from an EMBL/GenBank/DDBJ whole genome shotgun (WGS) entry which is preliminary data.</text>
</comment>
<dbReference type="Proteomes" id="UP000318437">
    <property type="component" value="Unassembled WGS sequence"/>
</dbReference>
<dbReference type="InterPro" id="IPR036393">
    <property type="entry name" value="AceGlu_kinase-like_sf"/>
</dbReference>
<dbReference type="GO" id="GO:0005829">
    <property type="term" value="C:cytosol"/>
    <property type="evidence" value="ECO:0007669"/>
    <property type="project" value="TreeGrafter"/>
</dbReference>
<dbReference type="CDD" id="cd04235">
    <property type="entry name" value="AAK_CK"/>
    <property type="match status" value="1"/>
</dbReference>
<dbReference type="GO" id="GO:0019546">
    <property type="term" value="P:L-arginine deiminase pathway"/>
    <property type="evidence" value="ECO:0007669"/>
    <property type="project" value="TreeGrafter"/>
</dbReference>
<evidence type="ECO:0000256" key="1">
    <source>
        <dbReference type="ARBA" id="ARBA00011066"/>
    </source>
</evidence>
<dbReference type="InterPro" id="IPR003964">
    <property type="entry name" value="Carb_kinase"/>
</dbReference>
<dbReference type="Gene3D" id="3.40.1160.10">
    <property type="entry name" value="Acetylglutamate kinase-like"/>
    <property type="match status" value="1"/>
</dbReference>
<gene>
    <name evidence="6" type="primary">arcC1</name>
    <name evidence="6" type="ORF">Pla144_41220</name>
</gene>
<evidence type="ECO:0000256" key="3">
    <source>
        <dbReference type="ARBA" id="ARBA00022777"/>
    </source>
</evidence>
<name>A0A5C6CEY0_9BACT</name>
<organism evidence="6 7">
    <name type="scientific">Bythopirellula polymerisocia</name>
    <dbReference type="NCBI Taxonomy" id="2528003"/>
    <lineage>
        <taxon>Bacteria</taxon>
        <taxon>Pseudomonadati</taxon>
        <taxon>Planctomycetota</taxon>
        <taxon>Planctomycetia</taxon>
        <taxon>Pirellulales</taxon>
        <taxon>Lacipirellulaceae</taxon>
        <taxon>Bythopirellula</taxon>
    </lineage>
</organism>
<dbReference type="SUPFAM" id="SSF53633">
    <property type="entry name" value="Carbamate kinase-like"/>
    <property type="match status" value="1"/>
</dbReference>
<feature type="domain" description="Aspartate/glutamate/uridylate kinase" evidence="5">
    <location>
        <begin position="8"/>
        <end position="291"/>
    </location>
</feature>
<dbReference type="InterPro" id="IPR001048">
    <property type="entry name" value="Asp/Glu/Uridylate_kinase"/>
</dbReference>
<protein>
    <recommendedName>
        <fullName evidence="4">Carbamate kinase</fullName>
    </recommendedName>
</protein>
<dbReference type="Pfam" id="PF00696">
    <property type="entry name" value="AA_kinase"/>
    <property type="match status" value="1"/>
</dbReference>
<dbReference type="EMBL" id="SJPS01000007">
    <property type="protein sequence ID" value="TWU22662.1"/>
    <property type="molecule type" value="Genomic_DNA"/>
</dbReference>
<dbReference type="GO" id="GO:0008804">
    <property type="term" value="F:carbamate kinase activity"/>
    <property type="evidence" value="ECO:0007669"/>
    <property type="project" value="InterPro"/>
</dbReference>
<evidence type="ECO:0000313" key="7">
    <source>
        <dbReference type="Proteomes" id="UP000318437"/>
    </source>
</evidence>